<feature type="transmembrane region" description="Helical" evidence="8">
    <location>
        <begin position="139"/>
        <end position="156"/>
    </location>
</feature>
<feature type="domain" description="Major facilitator superfamily (MFS) profile" evidence="9">
    <location>
        <begin position="69"/>
        <end position="516"/>
    </location>
</feature>
<keyword evidence="5 8" id="KW-0472">Membrane</keyword>
<protein>
    <submittedName>
        <fullName evidence="10">Similar to Quinidine resistance protein 2 acc. no. P40474</fullName>
    </submittedName>
</protein>
<feature type="transmembrane region" description="Helical" evidence="8">
    <location>
        <begin position="197"/>
        <end position="219"/>
    </location>
</feature>
<name>U4LIP6_PYROM</name>
<organism evidence="10 11">
    <name type="scientific">Pyronema omphalodes (strain CBS 100304)</name>
    <name type="common">Pyronema confluens</name>
    <dbReference type="NCBI Taxonomy" id="1076935"/>
    <lineage>
        <taxon>Eukaryota</taxon>
        <taxon>Fungi</taxon>
        <taxon>Dikarya</taxon>
        <taxon>Ascomycota</taxon>
        <taxon>Pezizomycotina</taxon>
        <taxon>Pezizomycetes</taxon>
        <taxon>Pezizales</taxon>
        <taxon>Pyronemataceae</taxon>
        <taxon>Pyronema</taxon>
    </lineage>
</organism>
<feature type="transmembrane region" description="Helical" evidence="8">
    <location>
        <begin position="108"/>
        <end position="127"/>
    </location>
</feature>
<dbReference type="Gene3D" id="1.20.1250.20">
    <property type="entry name" value="MFS general substrate transporter like domains"/>
    <property type="match status" value="1"/>
</dbReference>
<dbReference type="STRING" id="1076935.U4LIP6"/>
<dbReference type="GO" id="GO:0015137">
    <property type="term" value="F:citrate transmembrane transporter activity"/>
    <property type="evidence" value="ECO:0007669"/>
    <property type="project" value="UniProtKB-ARBA"/>
</dbReference>
<proteinExistence type="predicted"/>
<keyword evidence="11" id="KW-1185">Reference proteome</keyword>
<evidence type="ECO:0000256" key="5">
    <source>
        <dbReference type="ARBA" id="ARBA00023136"/>
    </source>
</evidence>
<dbReference type="PROSITE" id="PS50850">
    <property type="entry name" value="MFS"/>
    <property type="match status" value="1"/>
</dbReference>
<feature type="transmembrane region" description="Helical" evidence="8">
    <location>
        <begin position="162"/>
        <end position="185"/>
    </location>
</feature>
<keyword evidence="2" id="KW-0813">Transport</keyword>
<dbReference type="OMA" id="DAMGRGW"/>
<evidence type="ECO:0000256" key="8">
    <source>
        <dbReference type="SAM" id="Phobius"/>
    </source>
</evidence>
<dbReference type="Proteomes" id="UP000018144">
    <property type="component" value="Unassembled WGS sequence"/>
</dbReference>
<comment type="subcellular location">
    <subcellularLocation>
        <location evidence="1">Membrane</location>
        <topology evidence="1">Multi-pass membrane protein</topology>
    </subcellularLocation>
</comment>
<feature type="transmembrane region" description="Helical" evidence="8">
    <location>
        <begin position="491"/>
        <end position="510"/>
    </location>
</feature>
<keyword evidence="3 8" id="KW-0812">Transmembrane</keyword>
<dbReference type="InterPro" id="IPR020846">
    <property type="entry name" value="MFS_dom"/>
</dbReference>
<dbReference type="SUPFAM" id="SSF103473">
    <property type="entry name" value="MFS general substrate transporter"/>
    <property type="match status" value="1"/>
</dbReference>
<feature type="transmembrane region" description="Helical" evidence="8">
    <location>
        <begin position="309"/>
        <end position="329"/>
    </location>
</feature>
<keyword evidence="6" id="KW-0325">Glycoprotein</keyword>
<feature type="compositionally biased region" description="Acidic residues" evidence="7">
    <location>
        <begin position="43"/>
        <end position="52"/>
    </location>
</feature>
<dbReference type="FunFam" id="1.20.1720.10:FF:000009">
    <property type="entry name" value="MFS multidrug transporter"/>
    <property type="match status" value="1"/>
</dbReference>
<evidence type="ECO:0000256" key="2">
    <source>
        <dbReference type="ARBA" id="ARBA00022448"/>
    </source>
</evidence>
<dbReference type="GO" id="GO:0140115">
    <property type="term" value="P:export across plasma membrane"/>
    <property type="evidence" value="ECO:0007669"/>
    <property type="project" value="UniProtKB-ARBA"/>
</dbReference>
<dbReference type="InterPro" id="IPR036259">
    <property type="entry name" value="MFS_trans_sf"/>
</dbReference>
<dbReference type="PANTHER" id="PTHR23502">
    <property type="entry name" value="MAJOR FACILITATOR SUPERFAMILY"/>
    <property type="match status" value="1"/>
</dbReference>
<feature type="transmembrane region" description="Helical" evidence="8">
    <location>
        <begin position="399"/>
        <end position="419"/>
    </location>
</feature>
<feature type="transmembrane region" description="Helical" evidence="8">
    <location>
        <begin position="341"/>
        <end position="362"/>
    </location>
</feature>
<dbReference type="PANTHER" id="PTHR23502:SF51">
    <property type="entry name" value="QUINIDINE RESISTANCE PROTEIN 1-RELATED"/>
    <property type="match status" value="1"/>
</dbReference>
<dbReference type="OrthoDB" id="440553at2759"/>
<dbReference type="InterPro" id="IPR011701">
    <property type="entry name" value="MFS"/>
</dbReference>
<feature type="transmembrane region" description="Helical" evidence="8">
    <location>
        <begin position="225"/>
        <end position="247"/>
    </location>
</feature>
<dbReference type="FunFam" id="1.20.1250.20:FF:000172">
    <property type="entry name" value="MFS multidrug resistance transporter"/>
    <property type="match status" value="1"/>
</dbReference>
<accession>U4LIP6</accession>
<feature type="region of interest" description="Disordered" evidence="7">
    <location>
        <begin position="1"/>
        <end position="60"/>
    </location>
</feature>
<evidence type="ECO:0000313" key="10">
    <source>
        <dbReference type="EMBL" id="CCX31783.1"/>
    </source>
</evidence>
<dbReference type="EMBL" id="HF935650">
    <property type="protein sequence ID" value="CCX31783.1"/>
    <property type="molecule type" value="Genomic_DNA"/>
</dbReference>
<gene>
    <name evidence="10" type="ORF">PCON_11427</name>
</gene>
<dbReference type="Pfam" id="PF07690">
    <property type="entry name" value="MFS_1"/>
    <property type="match status" value="1"/>
</dbReference>
<evidence type="ECO:0000256" key="7">
    <source>
        <dbReference type="SAM" id="MobiDB-lite"/>
    </source>
</evidence>
<dbReference type="CDD" id="cd17323">
    <property type="entry name" value="MFS_Tpo1_MDR_like"/>
    <property type="match status" value="1"/>
</dbReference>
<evidence type="ECO:0000256" key="4">
    <source>
        <dbReference type="ARBA" id="ARBA00022989"/>
    </source>
</evidence>
<dbReference type="AlphaFoldDB" id="U4LIP6"/>
<keyword evidence="4 8" id="KW-1133">Transmembrane helix</keyword>
<reference evidence="10 11" key="1">
    <citation type="journal article" date="2013" name="PLoS Genet.">
        <title>The genome and development-dependent transcriptomes of Pyronema confluens: a window into fungal evolution.</title>
        <authorList>
            <person name="Traeger S."/>
            <person name="Altegoer F."/>
            <person name="Freitag M."/>
            <person name="Gabaldon T."/>
            <person name="Kempken F."/>
            <person name="Kumar A."/>
            <person name="Marcet-Houben M."/>
            <person name="Poggeler S."/>
            <person name="Stajich J.E."/>
            <person name="Nowrousian M."/>
        </authorList>
    </citation>
    <scope>NUCLEOTIDE SEQUENCE [LARGE SCALE GENOMIC DNA]</scope>
    <source>
        <strain evidence="11">CBS 100304</strain>
        <tissue evidence="10">Vegetative mycelium</tissue>
    </source>
</reference>
<feature type="transmembrane region" description="Helical" evidence="8">
    <location>
        <begin position="85"/>
        <end position="102"/>
    </location>
</feature>
<sequence>MTTPQPSPPRDGEMEYQEHSAGGELADGKENFLNENDHLDEKDERDENEEITADQPVVPPQNTELNLTRTISEMYSVFTTGQKRWIVLLIYFPALSSLSQQLGVTTELINLTITSYMIFQALAPTFFGELADTLGRRPVYLILFTIYLCANIGLALQRSYAALLILRMLQSTGSSGVIALANGVVADISHAGERGVYMGAVQVGAMLGPAIGPVIGGVLDSELGWWWIFWLLAILAAVYIILMAIVFPETGRKVVGNGSIPPKGINASFLQLMRARNSPPDGPAPAKRPPFRFPNPLASVRLIFQKDMALVLFANSILYTAFYTVMASLPTLFEEIYGFDSLQVGLCYLPFGVGAALACVVAGKIVDRDYRITAAELGVVMDKKRGEDMKKFPIEKARLRSIFWILGLYVVTFIAYGWVLWKETNLAAPLVLQFILGIVGTGAFTILSTLVVDLYPAKPSSATACNNLVRCLMGAGGTAAIESMIKAMGRGWCFTFVGLVCAAMAPLLWLERSRGMEWRVARLDKEKAQADALKAAKTAA</sequence>
<evidence type="ECO:0000313" key="11">
    <source>
        <dbReference type="Proteomes" id="UP000018144"/>
    </source>
</evidence>
<dbReference type="eggNOG" id="KOG0255">
    <property type="taxonomic scope" value="Eukaryota"/>
</dbReference>
<evidence type="ECO:0000259" key="9">
    <source>
        <dbReference type="PROSITE" id="PS50850"/>
    </source>
</evidence>
<evidence type="ECO:0000256" key="6">
    <source>
        <dbReference type="ARBA" id="ARBA00023180"/>
    </source>
</evidence>
<dbReference type="GO" id="GO:0005886">
    <property type="term" value="C:plasma membrane"/>
    <property type="evidence" value="ECO:0007669"/>
    <property type="project" value="UniProtKB-ARBA"/>
</dbReference>
<evidence type="ECO:0000256" key="3">
    <source>
        <dbReference type="ARBA" id="ARBA00022692"/>
    </source>
</evidence>
<evidence type="ECO:0000256" key="1">
    <source>
        <dbReference type="ARBA" id="ARBA00004141"/>
    </source>
</evidence>
<feature type="transmembrane region" description="Helical" evidence="8">
    <location>
        <begin position="431"/>
        <end position="455"/>
    </location>
</feature>
<feature type="compositionally biased region" description="Basic and acidic residues" evidence="7">
    <location>
        <begin position="26"/>
        <end position="42"/>
    </location>
</feature>